<protein>
    <submittedName>
        <fullName evidence="1">Uncharacterized protein</fullName>
    </submittedName>
</protein>
<proteinExistence type="predicted"/>
<evidence type="ECO:0000313" key="1">
    <source>
        <dbReference type="EMBL" id="KKM15147.1"/>
    </source>
</evidence>
<organism evidence="1">
    <name type="scientific">marine sediment metagenome</name>
    <dbReference type="NCBI Taxonomy" id="412755"/>
    <lineage>
        <taxon>unclassified sequences</taxon>
        <taxon>metagenomes</taxon>
        <taxon>ecological metagenomes</taxon>
    </lineage>
</organism>
<dbReference type="EMBL" id="LAZR01014975">
    <property type="protein sequence ID" value="KKM15147.1"/>
    <property type="molecule type" value="Genomic_DNA"/>
</dbReference>
<reference evidence="1" key="1">
    <citation type="journal article" date="2015" name="Nature">
        <title>Complex archaea that bridge the gap between prokaryotes and eukaryotes.</title>
        <authorList>
            <person name="Spang A."/>
            <person name="Saw J.H."/>
            <person name="Jorgensen S.L."/>
            <person name="Zaremba-Niedzwiedzka K."/>
            <person name="Martijn J."/>
            <person name="Lind A.E."/>
            <person name="van Eijk R."/>
            <person name="Schleper C."/>
            <person name="Guy L."/>
            <person name="Ettema T.J."/>
        </authorList>
    </citation>
    <scope>NUCLEOTIDE SEQUENCE</scope>
</reference>
<sequence>MKKVKILAISLLGLLLLVPFMRPSRAQVPTYVGVVVGDHYEYDHNVYLDDWLDWLVDDMSDIWDQPFNQSVNYYGDMYSIWNSARKEGEDNPIYIYQFEIDSIAENATTGRTEVNIWCF</sequence>
<gene>
    <name evidence="1" type="ORF">LCGC14_1699000</name>
</gene>
<comment type="caution">
    <text evidence="1">The sequence shown here is derived from an EMBL/GenBank/DDBJ whole genome shotgun (WGS) entry which is preliminary data.</text>
</comment>
<name>A0A0F9HJ47_9ZZZZ</name>
<accession>A0A0F9HJ47</accession>
<dbReference type="AlphaFoldDB" id="A0A0F9HJ47"/>